<proteinExistence type="predicted"/>
<dbReference type="EMBL" id="JAAAWP010000012">
    <property type="protein sequence ID" value="NDW22901.1"/>
    <property type="molecule type" value="Genomic_DNA"/>
</dbReference>
<protein>
    <submittedName>
        <fullName evidence="1">Uncharacterized protein</fullName>
    </submittedName>
</protein>
<dbReference type="Pfam" id="PF03682">
    <property type="entry name" value="UPF0158"/>
    <property type="match status" value="1"/>
</dbReference>
<dbReference type="RefSeq" id="WP_163112593.1">
    <property type="nucleotide sequence ID" value="NZ_JAAAWP010000012.1"/>
</dbReference>
<evidence type="ECO:0000313" key="1">
    <source>
        <dbReference type="EMBL" id="NDW22901.1"/>
    </source>
</evidence>
<comment type="caution">
    <text evidence="1">The sequence shown here is derived from an EMBL/GenBank/DDBJ whole genome shotgun (WGS) entry which is preliminary data.</text>
</comment>
<keyword evidence="2" id="KW-1185">Reference proteome</keyword>
<dbReference type="Proteomes" id="UP000478837">
    <property type="component" value="Unassembled WGS sequence"/>
</dbReference>
<organism evidence="1 2">
    <name type="scientific">Alteromonas hispanica</name>
    <dbReference type="NCBI Taxonomy" id="315421"/>
    <lineage>
        <taxon>Bacteria</taxon>
        <taxon>Pseudomonadati</taxon>
        <taxon>Pseudomonadota</taxon>
        <taxon>Gammaproteobacteria</taxon>
        <taxon>Alteromonadales</taxon>
        <taxon>Alteromonadaceae</taxon>
        <taxon>Alteromonas/Salinimonas group</taxon>
        <taxon>Alteromonas</taxon>
    </lineage>
</organism>
<name>A0A6L9MYI8_9ALTE</name>
<dbReference type="InterPro" id="IPR005361">
    <property type="entry name" value="UPF0158"/>
</dbReference>
<evidence type="ECO:0000313" key="2">
    <source>
        <dbReference type="Proteomes" id="UP000478837"/>
    </source>
</evidence>
<sequence length="138" mass="15716">MQVKIDDIEMAIEFASSSMFDSEAYINVDTGEIHYVGDLVDEHAPIDIFEDKKYICFPRKVDLDLGKSVALDFVTNNIPEKIDVTYDIFSRKGAFSKFKNLLASLDQLDNWYEYEQAALRSAALEWCRENGIDVSIGT</sequence>
<dbReference type="AlphaFoldDB" id="A0A6L9MYI8"/>
<gene>
    <name evidence="1" type="ORF">GTW09_15365</name>
</gene>
<reference evidence="1 2" key="1">
    <citation type="submission" date="2020-01" db="EMBL/GenBank/DDBJ databases">
        <title>Genomes of bacteria type strains.</title>
        <authorList>
            <person name="Chen J."/>
            <person name="Zhu S."/>
            <person name="Yang J."/>
        </authorList>
    </citation>
    <scope>NUCLEOTIDE SEQUENCE [LARGE SCALE GENOMIC DNA]</scope>
    <source>
        <strain evidence="1 2">LMG 22958</strain>
    </source>
</reference>
<accession>A0A6L9MYI8</accession>